<dbReference type="PaxDb" id="6945-B7P6W0"/>
<dbReference type="EMBL" id="DS648196">
    <property type="protein sequence ID" value="EEC02332.1"/>
    <property type="molecule type" value="Genomic_DNA"/>
</dbReference>
<evidence type="ECO:0000313" key="3">
    <source>
        <dbReference type="Proteomes" id="UP000001555"/>
    </source>
</evidence>
<dbReference type="Proteomes" id="UP000001555">
    <property type="component" value="Unassembled WGS sequence"/>
</dbReference>
<dbReference type="HOGENOM" id="CLU_1671253_0_0_1"/>
<keyword evidence="3" id="KW-1185">Reference proteome</keyword>
<dbReference type="VEuPathDB" id="VectorBase:ISCP_005869"/>
<dbReference type="InParanoid" id="B7P6W0"/>
<dbReference type="VEuPathDB" id="VectorBase:ISCW001500"/>
<name>B7P6W0_IXOSC</name>
<dbReference type="VEuPathDB" id="VectorBase:ISCI001500"/>
<protein>
    <submittedName>
        <fullName evidence="1 2">Uncharacterized protein</fullName>
    </submittedName>
</protein>
<evidence type="ECO:0000313" key="1">
    <source>
        <dbReference type="EMBL" id="EEC02332.1"/>
    </source>
</evidence>
<dbReference type="EMBL" id="ABJB010496207">
    <property type="status" value="NOT_ANNOTATED_CDS"/>
    <property type="molecule type" value="Genomic_DNA"/>
</dbReference>
<proteinExistence type="predicted"/>
<reference evidence="2" key="2">
    <citation type="submission" date="2020-05" db="UniProtKB">
        <authorList>
            <consortium name="EnsemblMetazoa"/>
        </authorList>
    </citation>
    <scope>IDENTIFICATION</scope>
    <source>
        <strain evidence="2">wikel</strain>
    </source>
</reference>
<accession>B7P6W0</accession>
<reference evidence="1 3" key="1">
    <citation type="submission" date="2008-03" db="EMBL/GenBank/DDBJ databases">
        <title>Annotation of Ixodes scapularis.</title>
        <authorList>
            <consortium name="Ixodes scapularis Genome Project Consortium"/>
            <person name="Caler E."/>
            <person name="Hannick L.I."/>
            <person name="Bidwell S."/>
            <person name="Joardar V."/>
            <person name="Thiagarajan M."/>
            <person name="Amedeo P."/>
            <person name="Galinsky K.J."/>
            <person name="Schobel S."/>
            <person name="Inman J."/>
            <person name="Hostetler J."/>
            <person name="Miller J."/>
            <person name="Hammond M."/>
            <person name="Megy K."/>
            <person name="Lawson D."/>
            <person name="Kodira C."/>
            <person name="Sutton G."/>
            <person name="Meyer J."/>
            <person name="Hill C.A."/>
            <person name="Birren B."/>
            <person name="Nene V."/>
            <person name="Collins F."/>
            <person name="Alarcon-Chaidez F."/>
            <person name="Wikel S."/>
            <person name="Strausberg R."/>
        </authorList>
    </citation>
    <scope>NUCLEOTIDE SEQUENCE [LARGE SCALE GENOMIC DNA]</scope>
    <source>
        <strain evidence="3">Wikel</strain>
        <strain evidence="1">Wikel colony</strain>
    </source>
</reference>
<dbReference type="EnsemblMetazoa" id="ISCW001500-RA">
    <property type="protein sequence ID" value="ISCW001500-PA"/>
    <property type="gene ID" value="ISCW001500"/>
</dbReference>
<sequence length="158" mass="17907">MLCLSININGGIWWLSVTTLPQSFPHVFGLACTCSLWGECSRFTWDNHSNTVNKCISSYAGRFLLFIWKEKMSLHMWHSKGIIFFMPSACSRFYSGILIIVLCNPSEDQYLCTPAFSFVASRESAKDGDKEKEEIVKGSHQSVTLLNTVSHQMCIRLP</sequence>
<gene>
    <name evidence="1" type="ORF">IscW_ISCW001500</name>
</gene>
<evidence type="ECO:0000313" key="2">
    <source>
        <dbReference type="EnsemblMetazoa" id="ISCW001500-PA"/>
    </source>
</evidence>
<dbReference type="AlphaFoldDB" id="B7P6W0"/>
<organism>
    <name type="scientific">Ixodes scapularis</name>
    <name type="common">Black-legged tick</name>
    <name type="synonym">Deer tick</name>
    <dbReference type="NCBI Taxonomy" id="6945"/>
    <lineage>
        <taxon>Eukaryota</taxon>
        <taxon>Metazoa</taxon>
        <taxon>Ecdysozoa</taxon>
        <taxon>Arthropoda</taxon>
        <taxon>Chelicerata</taxon>
        <taxon>Arachnida</taxon>
        <taxon>Acari</taxon>
        <taxon>Parasitiformes</taxon>
        <taxon>Ixodida</taxon>
        <taxon>Ixodoidea</taxon>
        <taxon>Ixodidae</taxon>
        <taxon>Ixodinae</taxon>
        <taxon>Ixodes</taxon>
    </lineage>
</organism>